<dbReference type="Gene3D" id="2.60.120.1130">
    <property type="match status" value="1"/>
</dbReference>
<dbReference type="SUPFAM" id="SSF54001">
    <property type="entry name" value="Cysteine proteinases"/>
    <property type="match status" value="1"/>
</dbReference>
<dbReference type="Proteomes" id="UP000264702">
    <property type="component" value="Unassembled WGS sequence"/>
</dbReference>
<dbReference type="Pfam" id="PF12969">
    <property type="entry name" value="DUF3857"/>
    <property type="match status" value="1"/>
</dbReference>
<dbReference type="Gene3D" id="3.10.620.30">
    <property type="match status" value="1"/>
</dbReference>
<evidence type="ECO:0000256" key="1">
    <source>
        <dbReference type="SAM" id="MobiDB-lite"/>
    </source>
</evidence>
<dbReference type="InterPro" id="IPR038765">
    <property type="entry name" value="Papain-like_cys_pep_sf"/>
</dbReference>
<dbReference type="InterPro" id="IPR024618">
    <property type="entry name" value="DUF3857"/>
</dbReference>
<evidence type="ECO:0000313" key="5">
    <source>
        <dbReference type="EMBL" id="RFU18531.1"/>
    </source>
</evidence>
<evidence type="ECO:0000256" key="2">
    <source>
        <dbReference type="SAM" id="SignalP"/>
    </source>
</evidence>
<dbReference type="Pfam" id="PF01841">
    <property type="entry name" value="Transglut_core"/>
    <property type="match status" value="1"/>
</dbReference>
<feature type="chain" id="PRO_5017026747" evidence="2">
    <location>
        <begin position="22"/>
        <end position="655"/>
    </location>
</feature>
<feature type="domain" description="DUF3857" evidence="4">
    <location>
        <begin position="62"/>
        <end position="220"/>
    </location>
</feature>
<comment type="caution">
    <text evidence="5">The sequence shown here is derived from an EMBL/GenBank/DDBJ whole genome shotgun (WGS) entry which is preliminary data.</text>
</comment>
<keyword evidence="2" id="KW-0732">Signal</keyword>
<organism evidence="5 6">
    <name type="scientific">Paracidobacterium acidisoli</name>
    <dbReference type="NCBI Taxonomy" id="2303751"/>
    <lineage>
        <taxon>Bacteria</taxon>
        <taxon>Pseudomonadati</taxon>
        <taxon>Acidobacteriota</taxon>
        <taxon>Terriglobia</taxon>
        <taxon>Terriglobales</taxon>
        <taxon>Acidobacteriaceae</taxon>
        <taxon>Paracidobacterium</taxon>
    </lineage>
</organism>
<feature type="signal peptide" evidence="2">
    <location>
        <begin position="1"/>
        <end position="21"/>
    </location>
</feature>
<dbReference type="EMBL" id="QVQT01000001">
    <property type="protein sequence ID" value="RFU18531.1"/>
    <property type="molecule type" value="Genomic_DNA"/>
</dbReference>
<name>A0A372IUQ6_9BACT</name>
<evidence type="ECO:0000313" key="6">
    <source>
        <dbReference type="Proteomes" id="UP000264702"/>
    </source>
</evidence>
<proteinExistence type="predicted"/>
<evidence type="ECO:0000259" key="4">
    <source>
        <dbReference type="Pfam" id="PF12969"/>
    </source>
</evidence>
<feature type="region of interest" description="Disordered" evidence="1">
    <location>
        <begin position="469"/>
        <end position="494"/>
    </location>
</feature>
<dbReference type="InterPro" id="IPR002931">
    <property type="entry name" value="Transglutaminase-like"/>
</dbReference>
<dbReference type="RefSeq" id="WP_117297826.1">
    <property type="nucleotide sequence ID" value="NZ_QVQT02000001.1"/>
</dbReference>
<feature type="compositionally biased region" description="Basic and acidic residues" evidence="1">
    <location>
        <begin position="481"/>
        <end position="493"/>
    </location>
</feature>
<accession>A0A372IUQ6</accession>
<dbReference type="Gene3D" id="2.60.40.3140">
    <property type="match status" value="1"/>
</dbReference>
<keyword evidence="6" id="KW-1185">Reference proteome</keyword>
<sequence>MKYPAFALPIVLLLPFAAAHAAPDHVPDWVQQAVDNPVTLPRAEKNAKAVYLLEDTLLTVGPDGHAVTRYRAVVKILRPQGREYALPGVSYSKDEKLLSFHVWSIGSDGHQYTMKDKEYRDVGEEGYGILYNDERARVASPPGADLGGIVAWESESQFPGYLNEDMWEFQYLIPKVHSVYEIDVPQGWHQRAVWFHHAAVQPAEIAPGHFRWEMRDVPSIDVSDVPLVPSPRALAGRMSVHFSASPIPEGDALWASIGNWYEGLASPRTEGATDVAASARSLAGDSQDFMARIAKVADYMQQKIRYVGIEIGVGNLQPHSAEDVFKNQYGDCKDKATLLVSMLDAVGIRATWVLVDTRRGFVDPGTPSMYGNHAIAAIEIPKGYDNPRLEAVVTAKTGKRYLIFDPTNAYVPIGQLPVYLQGGYGTLVAGPDSQVIELPVLKPDLDVTDRSAKFELAADGTLKGDVTVVRSGPSSGGLRHRLTESSDKERTESLEGSLRNDFSTFTLNSEDFKNIRNLDQQLVTQYDVTAPAYAKTAGSLLLVRPRVIGSDAEGLNDEERVYPISFESLGTWRDSFDVKIPSGYAVDEVPDPVSVDMGFATYRSEVKAEGDTLHYSREYVLKKLALNADQYAQLKSLEGKITTDENSTAVLKKRE</sequence>
<reference evidence="5 6" key="1">
    <citation type="submission" date="2018-08" db="EMBL/GenBank/DDBJ databases">
        <title>Acidipila sp. 4G-K13, an acidobacterium isolated from forest soil.</title>
        <authorList>
            <person name="Gao Z.-H."/>
            <person name="Qiu L.-H."/>
        </authorList>
    </citation>
    <scope>NUCLEOTIDE SEQUENCE [LARGE SCALE GENOMIC DNA]</scope>
    <source>
        <strain evidence="5 6">4G-K13</strain>
    </source>
</reference>
<gene>
    <name evidence="5" type="ORF">D0Y96_02985</name>
</gene>
<evidence type="ECO:0000259" key="3">
    <source>
        <dbReference type="Pfam" id="PF01841"/>
    </source>
</evidence>
<protein>
    <submittedName>
        <fullName evidence="5">DUF3857 domain-containing protein</fullName>
    </submittedName>
</protein>
<dbReference type="AlphaFoldDB" id="A0A372IUQ6"/>
<feature type="domain" description="Transglutaminase-like" evidence="3">
    <location>
        <begin position="279"/>
        <end position="367"/>
    </location>
</feature>
<dbReference type="OrthoDB" id="103430at2"/>